<sequence length="439" mass="48266">MPIAYDATRLFLGPLSLTPRGIDRVELAYARHFFQDSREECCALLPTAWGVRAFPRERVLRGLTRLEELWSENKRHDEDEAWRHLKLRLQGQAVPLRRPPGSSLALAQRMTSLLRATGFEWGDSVVDALKPGTVYVNVGQIGLAFPLLLRWLDRRPDIRPIFMLHDVIPLETPEYVSATAAKGHSAMVDQTARRAAGVIVTTRTAQAAVQAELGRRGAHALPTLALPLPVPTLFRESPDPEPALAGIAYFVVCGAIEPRKNHAMLLEVWKRLHRKLGPSTPHLVVAGASGWQGQQIRDGMQRSGAVSAHIHIVSGLSTPALKRLISGALALLMPSFIEGFGLPVVEAASLGTPVVASDIPAHREVAHPATVFVDPIDGPGWEKAILRFLDDDAAPIRLSREFSPYTWGEYFASLSSFIQTIERDDRPQRALPSVKKTVG</sequence>
<dbReference type="CDD" id="cd03809">
    <property type="entry name" value="GT4_MtfB-like"/>
    <property type="match status" value="1"/>
</dbReference>
<proteinExistence type="predicted"/>
<dbReference type="GO" id="GO:0016757">
    <property type="term" value="F:glycosyltransferase activity"/>
    <property type="evidence" value="ECO:0007669"/>
    <property type="project" value="InterPro"/>
</dbReference>
<name>A0A2S4MFC2_9HYPH</name>
<comment type="caution">
    <text evidence="3">The sequence shown here is derived from an EMBL/GenBank/DDBJ whole genome shotgun (WGS) entry which is preliminary data.</text>
</comment>
<reference evidence="3 4" key="1">
    <citation type="submission" date="2018-01" db="EMBL/GenBank/DDBJ databases">
        <title>Genomic Encyclopedia of Type Strains, Phase III (KMG-III): the genomes of soil and plant-associated and newly described type strains.</title>
        <authorList>
            <person name="Whitman W."/>
        </authorList>
    </citation>
    <scope>NUCLEOTIDE SEQUENCE [LARGE SCALE GENOMIC DNA]</scope>
    <source>
        <strain evidence="3 4">1131</strain>
    </source>
</reference>
<protein>
    <submittedName>
        <fullName evidence="3">Glycosyltransferase involved in cell wall biosynthesis</fullName>
    </submittedName>
</protein>
<organism evidence="3 4">
    <name type="scientific">Bosea psychrotolerans</name>
    <dbReference type="NCBI Taxonomy" id="1871628"/>
    <lineage>
        <taxon>Bacteria</taxon>
        <taxon>Pseudomonadati</taxon>
        <taxon>Pseudomonadota</taxon>
        <taxon>Alphaproteobacteria</taxon>
        <taxon>Hyphomicrobiales</taxon>
        <taxon>Boseaceae</taxon>
        <taxon>Bosea</taxon>
    </lineage>
</organism>
<dbReference type="InterPro" id="IPR001296">
    <property type="entry name" value="Glyco_trans_1"/>
</dbReference>
<evidence type="ECO:0000313" key="4">
    <source>
        <dbReference type="Proteomes" id="UP000236919"/>
    </source>
</evidence>
<dbReference type="AlphaFoldDB" id="A0A2S4MFC2"/>
<keyword evidence="4" id="KW-1185">Reference proteome</keyword>
<evidence type="ECO:0000313" key="3">
    <source>
        <dbReference type="EMBL" id="POR53319.1"/>
    </source>
</evidence>
<dbReference type="PANTHER" id="PTHR46401">
    <property type="entry name" value="GLYCOSYLTRANSFERASE WBBK-RELATED"/>
    <property type="match status" value="1"/>
</dbReference>
<evidence type="ECO:0000256" key="1">
    <source>
        <dbReference type="ARBA" id="ARBA00022679"/>
    </source>
</evidence>
<dbReference type="Proteomes" id="UP000236919">
    <property type="component" value="Unassembled WGS sequence"/>
</dbReference>
<dbReference type="SUPFAM" id="SSF53756">
    <property type="entry name" value="UDP-Glycosyltransferase/glycogen phosphorylase"/>
    <property type="match status" value="1"/>
</dbReference>
<gene>
    <name evidence="3" type="ORF">CYD53_104295</name>
</gene>
<dbReference type="Pfam" id="PF00534">
    <property type="entry name" value="Glycos_transf_1"/>
    <property type="match status" value="1"/>
</dbReference>
<accession>A0A2S4MFC2</accession>
<dbReference type="Gene3D" id="3.40.50.2000">
    <property type="entry name" value="Glycogen Phosphorylase B"/>
    <property type="match status" value="1"/>
</dbReference>
<feature type="domain" description="Glycosyl transferase family 1" evidence="2">
    <location>
        <begin position="249"/>
        <end position="395"/>
    </location>
</feature>
<evidence type="ECO:0000259" key="2">
    <source>
        <dbReference type="Pfam" id="PF00534"/>
    </source>
</evidence>
<keyword evidence="1 3" id="KW-0808">Transferase</keyword>
<dbReference type="PANTHER" id="PTHR46401:SF2">
    <property type="entry name" value="GLYCOSYLTRANSFERASE WBBK-RELATED"/>
    <property type="match status" value="1"/>
</dbReference>
<dbReference type="EMBL" id="PQFZ01000004">
    <property type="protein sequence ID" value="POR53319.1"/>
    <property type="molecule type" value="Genomic_DNA"/>
</dbReference>